<organism evidence="14 15">
    <name type="scientific">Actinomadura fibrosa</name>
    <dbReference type="NCBI Taxonomy" id="111802"/>
    <lineage>
        <taxon>Bacteria</taxon>
        <taxon>Bacillati</taxon>
        <taxon>Actinomycetota</taxon>
        <taxon>Actinomycetes</taxon>
        <taxon>Streptosporangiales</taxon>
        <taxon>Thermomonosporaceae</taxon>
        <taxon>Actinomadura</taxon>
    </lineage>
</organism>
<dbReference type="PANTHER" id="PTHR31528">
    <property type="entry name" value="4-AMINO-5-HYDROXYMETHYL-2-METHYLPYRIMIDINE PHOSPHATE SYNTHASE THI11-RELATED"/>
    <property type="match status" value="1"/>
</dbReference>
<evidence type="ECO:0000256" key="8">
    <source>
        <dbReference type="ARBA" id="ARBA00022977"/>
    </source>
</evidence>
<evidence type="ECO:0000256" key="4">
    <source>
        <dbReference type="ARBA" id="ARBA00011738"/>
    </source>
</evidence>
<comment type="catalytic activity">
    <reaction evidence="11">
        <text>N(6)-(pyridoxal phosphate)-L-lysyl-[4-amino-5-hydroxymethyl-2-methylpyrimidine phosphate synthase] + L-histidyl-[4-amino-5-hydroxymethyl-2-methylpyrimidine phosphate synthase] + 2 Fe(3+) + 4 H2O = L-lysyl-[4-amino-5-hydroxymethyl-2-methylpyrimidine phosphate synthase] + (2S)-2-amino-5-hydroxy-4-oxopentanoyl-[4-amino-5-hydroxymethyl-2-methylpyrimidine phosphate synthase] + 4-amino-2-methyl-5-(phosphooxymethyl)pyrimidine + 3-oxopropanoate + 2 Fe(2+) + 2 H(+)</text>
        <dbReference type="Rhea" id="RHEA:65756"/>
        <dbReference type="Rhea" id="RHEA-COMP:16892"/>
        <dbReference type="Rhea" id="RHEA-COMP:16893"/>
        <dbReference type="Rhea" id="RHEA-COMP:16894"/>
        <dbReference type="Rhea" id="RHEA-COMP:16895"/>
        <dbReference type="ChEBI" id="CHEBI:15377"/>
        <dbReference type="ChEBI" id="CHEBI:15378"/>
        <dbReference type="ChEBI" id="CHEBI:29033"/>
        <dbReference type="ChEBI" id="CHEBI:29034"/>
        <dbReference type="ChEBI" id="CHEBI:29969"/>
        <dbReference type="ChEBI" id="CHEBI:29979"/>
        <dbReference type="ChEBI" id="CHEBI:33190"/>
        <dbReference type="ChEBI" id="CHEBI:58354"/>
        <dbReference type="ChEBI" id="CHEBI:143915"/>
        <dbReference type="ChEBI" id="CHEBI:157692"/>
    </reaction>
    <physiologicalReaction direction="left-to-right" evidence="11">
        <dbReference type="Rhea" id="RHEA:65757"/>
    </physiologicalReaction>
</comment>
<dbReference type="InterPro" id="IPR015168">
    <property type="entry name" value="SsuA/THI5"/>
</dbReference>
<evidence type="ECO:0000256" key="6">
    <source>
        <dbReference type="ARBA" id="ARBA00022723"/>
    </source>
</evidence>
<evidence type="ECO:0000256" key="11">
    <source>
        <dbReference type="ARBA" id="ARBA00048179"/>
    </source>
</evidence>
<dbReference type="InterPro" id="IPR027939">
    <property type="entry name" value="NMT1/THI5"/>
</dbReference>
<reference evidence="15" key="1">
    <citation type="journal article" date="2019" name="Int. J. Syst. Evol. Microbiol.">
        <title>The Global Catalogue of Microorganisms (GCM) 10K type strain sequencing project: providing services to taxonomists for standard genome sequencing and annotation.</title>
        <authorList>
            <consortium name="The Broad Institute Genomics Platform"/>
            <consortium name="The Broad Institute Genome Sequencing Center for Infectious Disease"/>
            <person name="Wu L."/>
            <person name="Ma J."/>
        </authorList>
    </citation>
    <scope>NUCLEOTIDE SEQUENCE [LARGE SCALE GENOMIC DNA]</scope>
    <source>
        <strain evidence="15">JCM 9371</strain>
    </source>
</reference>
<dbReference type="PROSITE" id="PS51257">
    <property type="entry name" value="PROKAR_LIPOPROTEIN"/>
    <property type="match status" value="1"/>
</dbReference>
<evidence type="ECO:0000256" key="12">
    <source>
        <dbReference type="SAM" id="SignalP"/>
    </source>
</evidence>
<keyword evidence="8" id="KW-0784">Thiamine biosynthesis</keyword>
<protein>
    <recommendedName>
        <fullName evidence="10">Thiamine pyrimidine synthase</fullName>
    </recommendedName>
</protein>
<comment type="function">
    <text evidence="1">Responsible for the formation of the pyrimidine heterocycle in the thiamine biosynthesis pathway. Catalyzes the formation of hydroxymethylpyrimidine phosphate (HMP-P) from histidine and pyridoxal phosphate (PLP). The protein uses PLP and the active site histidine to form HMP-P, generating an inactive enzyme. The enzyme can only undergo a single turnover, which suggests it is a suicide enzyme.</text>
</comment>
<evidence type="ECO:0000313" key="15">
    <source>
        <dbReference type="Proteomes" id="UP001597063"/>
    </source>
</evidence>
<evidence type="ECO:0000256" key="1">
    <source>
        <dbReference type="ARBA" id="ARBA00003469"/>
    </source>
</evidence>
<comment type="similarity">
    <text evidence="3">Belongs to the NMT1/THI5 family.</text>
</comment>
<feature type="signal peptide" evidence="12">
    <location>
        <begin position="1"/>
        <end position="20"/>
    </location>
</feature>
<feature type="domain" description="SsuA/THI5-like" evidence="13">
    <location>
        <begin position="50"/>
        <end position="262"/>
    </location>
</feature>
<keyword evidence="5" id="KW-0808">Transferase</keyword>
<comment type="subunit">
    <text evidence="4">Homodimer.</text>
</comment>
<name>A0ABW2XUD0_9ACTN</name>
<evidence type="ECO:0000256" key="5">
    <source>
        <dbReference type="ARBA" id="ARBA00022679"/>
    </source>
</evidence>
<keyword evidence="12" id="KW-0732">Signal</keyword>
<dbReference type="Proteomes" id="UP001597063">
    <property type="component" value="Unassembled WGS sequence"/>
</dbReference>
<evidence type="ECO:0000259" key="13">
    <source>
        <dbReference type="Pfam" id="PF09084"/>
    </source>
</evidence>
<keyword evidence="15" id="KW-1185">Reference proteome</keyword>
<evidence type="ECO:0000256" key="3">
    <source>
        <dbReference type="ARBA" id="ARBA00009406"/>
    </source>
</evidence>
<evidence type="ECO:0000313" key="14">
    <source>
        <dbReference type="EMBL" id="MFD0689729.1"/>
    </source>
</evidence>
<gene>
    <name evidence="14" type="ORF">ACFQZM_34940</name>
</gene>
<dbReference type="SUPFAM" id="SSF53850">
    <property type="entry name" value="Periplasmic binding protein-like II"/>
    <property type="match status" value="1"/>
</dbReference>
<dbReference type="Pfam" id="PF09084">
    <property type="entry name" value="NMT1"/>
    <property type="match status" value="1"/>
</dbReference>
<feature type="chain" id="PRO_5045654241" description="Thiamine pyrimidine synthase" evidence="12">
    <location>
        <begin position="21"/>
        <end position="349"/>
    </location>
</feature>
<dbReference type="Gene3D" id="3.40.190.10">
    <property type="entry name" value="Periplasmic binding protein-like II"/>
    <property type="match status" value="2"/>
</dbReference>
<accession>A0ABW2XUD0</accession>
<dbReference type="PANTHER" id="PTHR31528:SF1">
    <property type="entry name" value="4-AMINO-5-HYDROXYMETHYL-2-METHYLPYRIMIDINE PHOSPHATE SYNTHASE THI11-RELATED"/>
    <property type="match status" value="1"/>
</dbReference>
<proteinExistence type="inferred from homology"/>
<dbReference type="RefSeq" id="WP_131760259.1">
    <property type="nucleotide sequence ID" value="NZ_CAACUY010000109.1"/>
</dbReference>
<evidence type="ECO:0000256" key="9">
    <source>
        <dbReference type="ARBA" id="ARBA00023004"/>
    </source>
</evidence>
<evidence type="ECO:0000256" key="7">
    <source>
        <dbReference type="ARBA" id="ARBA00022898"/>
    </source>
</evidence>
<comment type="pathway">
    <text evidence="2">Cofactor biosynthesis; thiamine diphosphate biosynthesis.</text>
</comment>
<evidence type="ECO:0000256" key="10">
    <source>
        <dbReference type="ARBA" id="ARBA00033171"/>
    </source>
</evidence>
<keyword evidence="7" id="KW-0663">Pyridoxal phosphate</keyword>
<evidence type="ECO:0000256" key="2">
    <source>
        <dbReference type="ARBA" id="ARBA00004948"/>
    </source>
</evidence>
<keyword evidence="9" id="KW-0408">Iron</keyword>
<dbReference type="EMBL" id="JBHTGP010000018">
    <property type="protein sequence ID" value="MFD0689729.1"/>
    <property type="molecule type" value="Genomic_DNA"/>
</dbReference>
<comment type="caution">
    <text evidence="14">The sequence shown here is derived from an EMBL/GenBank/DDBJ whole genome shotgun (WGS) entry which is preliminary data.</text>
</comment>
<sequence length="349" mass="37145">MTLRTARLGALTAALLLAVAACGSSGDGEETASGGKPLTEVSVALGWTPNTDYTGLYVADRLGYLKAEGVKLKIIPYASTAPETLVERGTADFGYSYQAGVAYARAGGHDVVGVFAPDQKGTYVIGVRADRADIASPKDLDGKTYAGFGTPDEVPELKHVIKRDGGTGTFKNVSLNTAAYDAVYGGKADFTISVSTWEVIQARLVGKPMKTFKLTDYGFPDQYSTLLASSRKYLNGNGPRAKGFLSAVQKGYLYAADHPKEAARILIDANKTAFPNPQLVYQSQQALVDGGYLKDADGKVGYQSAALWTAYGDFLFANGLLVDGTGKKLTARPDWSTYYTNEYLPKAAS</sequence>
<keyword evidence="6" id="KW-0479">Metal-binding</keyword>